<protein>
    <submittedName>
        <fullName evidence="2">Uncharacterized protein</fullName>
    </submittedName>
</protein>
<feature type="transmembrane region" description="Helical" evidence="1">
    <location>
        <begin position="12"/>
        <end position="33"/>
    </location>
</feature>
<keyword evidence="3" id="KW-1185">Reference proteome</keyword>
<dbReference type="AlphaFoldDB" id="A0A192D6P9"/>
<keyword evidence="1" id="KW-1133">Transmembrane helix</keyword>
<dbReference type="STRING" id="1112.A9D12_13435"/>
<keyword evidence="1" id="KW-0472">Membrane</keyword>
<sequence>MAFVWNFLAQDNVGLMAVSALLIFAGMLLLAVNATMRMSRGELRLRPIEAVKRWPIIFLVMVGVYALAHVIFPEMEIRWTETLIKCSIASLAMALYFSAYRKLA</sequence>
<dbReference type="EMBL" id="CP016033">
    <property type="protein sequence ID" value="ANK13785.1"/>
    <property type="molecule type" value="Genomic_DNA"/>
</dbReference>
<feature type="transmembrane region" description="Helical" evidence="1">
    <location>
        <begin position="54"/>
        <end position="72"/>
    </location>
</feature>
<dbReference type="KEGG" id="pns:A9D12_13435"/>
<feature type="transmembrane region" description="Helical" evidence="1">
    <location>
        <begin position="78"/>
        <end position="99"/>
    </location>
</feature>
<name>A0A192D6P9_9SPHN</name>
<evidence type="ECO:0000256" key="1">
    <source>
        <dbReference type="SAM" id="Phobius"/>
    </source>
</evidence>
<reference evidence="2 3" key="1">
    <citation type="submission" date="2016-05" db="EMBL/GenBank/DDBJ databases">
        <title>Compelete Genome Sequence of Bacteriochlorophyll-Synthesizing Bacterium Porphyrobacter neustonensis DSM 9434.</title>
        <authorList>
            <person name="Shi X.-L."/>
            <person name="Wu Y.-H."/>
            <person name="Cheng H."/>
            <person name="Xu L."/>
            <person name="Zhang X.-Q."/>
            <person name="Wang C.-S."/>
            <person name="Xu X.-W."/>
        </authorList>
    </citation>
    <scope>NUCLEOTIDE SEQUENCE [LARGE SCALE GENOMIC DNA]</scope>
    <source>
        <strain evidence="2 3">DSM 9434</strain>
    </source>
</reference>
<evidence type="ECO:0000313" key="2">
    <source>
        <dbReference type="EMBL" id="ANK13785.1"/>
    </source>
</evidence>
<gene>
    <name evidence="2" type="ORF">A9D12_13435</name>
</gene>
<proteinExistence type="predicted"/>
<dbReference type="Proteomes" id="UP000078263">
    <property type="component" value="Chromosome"/>
</dbReference>
<evidence type="ECO:0000313" key="3">
    <source>
        <dbReference type="Proteomes" id="UP000078263"/>
    </source>
</evidence>
<keyword evidence="1" id="KW-0812">Transmembrane</keyword>
<accession>A0A192D6P9</accession>
<organism evidence="2 3">
    <name type="scientific">Erythrobacter neustonensis</name>
    <dbReference type="NCBI Taxonomy" id="1112"/>
    <lineage>
        <taxon>Bacteria</taxon>
        <taxon>Pseudomonadati</taxon>
        <taxon>Pseudomonadota</taxon>
        <taxon>Alphaproteobacteria</taxon>
        <taxon>Sphingomonadales</taxon>
        <taxon>Erythrobacteraceae</taxon>
        <taxon>Erythrobacter/Porphyrobacter group</taxon>
        <taxon>Erythrobacter</taxon>
    </lineage>
</organism>